<name>A0A563VTR8_9CYAN</name>
<dbReference type="AlphaFoldDB" id="A0A563VTR8"/>
<keyword evidence="6" id="KW-1185">Reference proteome</keyword>
<dbReference type="EMBL" id="CAACVJ010000212">
    <property type="protein sequence ID" value="VEP14798.1"/>
    <property type="molecule type" value="Genomic_DNA"/>
</dbReference>
<sequence length="261" mass="28326">MTQPKLITMLTDFGWQDVYVGVMKGVIASIDPDISVIDLTHEIPPQDLMAGRFALMNAYAYFPTETVHIAVVDPGVGSHRRGVAIQFAGGFLVGADNGLFGGILSQVKAIAVVELNNSQYWRTPKPSTTFHGRDIFAPVGAHLASGVALKELGTEISIDSLRQLPLSQVTVSDNKIIGCIQYIDVFGNLITNISGQDLQLKQKVIIKEQLIPWGKTYSNVQEQELIALVGSHDYVEIAVNCGNAQQKLQVNVGEKIIITPS</sequence>
<dbReference type="SUPFAM" id="SSF102522">
    <property type="entry name" value="Bacterial fluorinating enzyme, N-terminal domain"/>
    <property type="match status" value="1"/>
</dbReference>
<comment type="similarity">
    <text evidence="2">Belongs to the SAM hydrolase / SAM-dependent halogenase family.</text>
</comment>
<feature type="domain" description="S-adenosyl-l-methionine hydroxide adenosyltransferase C-terminal" evidence="4">
    <location>
        <begin position="178"/>
        <end position="256"/>
    </location>
</feature>
<gene>
    <name evidence="5" type="ORF">H1P_290007</name>
</gene>
<dbReference type="InterPro" id="IPR023227">
    <property type="entry name" value="SAM_OH_AdoTrfase_C_sf"/>
</dbReference>
<dbReference type="RefSeq" id="WP_144865119.1">
    <property type="nucleotide sequence ID" value="NZ_LR213789.1"/>
</dbReference>
<evidence type="ECO:0008006" key="7">
    <source>
        <dbReference type="Google" id="ProtNLM"/>
    </source>
</evidence>
<evidence type="ECO:0000259" key="3">
    <source>
        <dbReference type="Pfam" id="PF01887"/>
    </source>
</evidence>
<accession>A0A563VTR8</accession>
<evidence type="ECO:0000256" key="2">
    <source>
        <dbReference type="ARBA" id="ARBA00024035"/>
    </source>
</evidence>
<dbReference type="Gene3D" id="2.40.30.90">
    <property type="entry name" value="Bacterial fluorinating enzyme like"/>
    <property type="match status" value="1"/>
</dbReference>
<dbReference type="InterPro" id="IPR002747">
    <property type="entry name" value="SAM_OH_AdoTrfase"/>
</dbReference>
<evidence type="ECO:0000313" key="5">
    <source>
        <dbReference type="EMBL" id="VEP14798.1"/>
    </source>
</evidence>
<dbReference type="SUPFAM" id="SSF101852">
    <property type="entry name" value="Bacterial fluorinating enzyme, C-terminal domain"/>
    <property type="match status" value="1"/>
</dbReference>
<keyword evidence="1" id="KW-0949">S-adenosyl-L-methionine</keyword>
<dbReference type="Pfam" id="PF20257">
    <property type="entry name" value="SAM_HAT_C"/>
    <property type="match status" value="1"/>
</dbReference>
<dbReference type="Pfam" id="PF01887">
    <property type="entry name" value="SAM_HAT_N"/>
    <property type="match status" value="1"/>
</dbReference>
<dbReference type="PIRSF" id="PIRSF006779">
    <property type="entry name" value="UCP006779"/>
    <property type="match status" value="1"/>
</dbReference>
<dbReference type="OrthoDB" id="9792195at2"/>
<evidence type="ECO:0000256" key="1">
    <source>
        <dbReference type="ARBA" id="ARBA00022691"/>
    </source>
</evidence>
<dbReference type="InterPro" id="IPR046469">
    <property type="entry name" value="SAM_HAT_N"/>
</dbReference>
<feature type="domain" description="S-adenosyl-l-methionine hydroxide adenosyltransferase N-terminal" evidence="3">
    <location>
        <begin position="7"/>
        <end position="153"/>
    </location>
</feature>
<dbReference type="PANTHER" id="PTHR35092:SF1">
    <property type="entry name" value="CHLORINASE MJ1651"/>
    <property type="match status" value="1"/>
</dbReference>
<protein>
    <recommendedName>
        <fullName evidence="7">SAM-dependent chlorinase/fluorinase</fullName>
    </recommendedName>
</protein>
<organism evidence="5 6">
    <name type="scientific">Hyella patelloides LEGE 07179</name>
    <dbReference type="NCBI Taxonomy" id="945734"/>
    <lineage>
        <taxon>Bacteria</taxon>
        <taxon>Bacillati</taxon>
        <taxon>Cyanobacteriota</taxon>
        <taxon>Cyanophyceae</taxon>
        <taxon>Pleurocapsales</taxon>
        <taxon>Hyellaceae</taxon>
        <taxon>Hyella</taxon>
    </lineage>
</organism>
<proteinExistence type="inferred from homology"/>
<dbReference type="PANTHER" id="PTHR35092">
    <property type="entry name" value="CHLORINASE MJ1651"/>
    <property type="match status" value="1"/>
</dbReference>
<dbReference type="InterPro" id="IPR023228">
    <property type="entry name" value="SAM_OH_AdoTrfase_N_sf"/>
</dbReference>
<evidence type="ECO:0000259" key="4">
    <source>
        <dbReference type="Pfam" id="PF20257"/>
    </source>
</evidence>
<dbReference type="InterPro" id="IPR046470">
    <property type="entry name" value="SAM_HAT_C"/>
</dbReference>
<dbReference type="Proteomes" id="UP000320055">
    <property type="component" value="Unassembled WGS sequence"/>
</dbReference>
<dbReference type="Gene3D" id="3.40.50.10790">
    <property type="entry name" value="S-adenosyl-l-methionine hydroxide adenosyltransferase, N-terminal"/>
    <property type="match status" value="1"/>
</dbReference>
<reference evidence="5 6" key="1">
    <citation type="submission" date="2019-01" db="EMBL/GenBank/DDBJ databases">
        <authorList>
            <person name="Brito A."/>
        </authorList>
    </citation>
    <scope>NUCLEOTIDE SEQUENCE [LARGE SCALE GENOMIC DNA]</scope>
    <source>
        <strain evidence="5">1</strain>
    </source>
</reference>
<evidence type="ECO:0000313" key="6">
    <source>
        <dbReference type="Proteomes" id="UP000320055"/>
    </source>
</evidence>